<dbReference type="EMBL" id="JAVYJV010000007">
    <property type="protein sequence ID" value="KAK4365883.1"/>
    <property type="molecule type" value="Genomic_DNA"/>
</dbReference>
<comment type="caution">
    <text evidence="3">The sequence shown here is derived from an EMBL/GenBank/DDBJ whole genome shotgun (WGS) entry which is preliminary data.</text>
</comment>
<dbReference type="GO" id="GO:2001006">
    <property type="term" value="P:regulation of cellulose biosynthetic process"/>
    <property type="evidence" value="ECO:0007669"/>
    <property type="project" value="InterPro"/>
</dbReference>
<organism evidence="3 4">
    <name type="scientific">Anisodus tanguticus</name>
    <dbReference type="NCBI Taxonomy" id="243964"/>
    <lineage>
        <taxon>Eukaryota</taxon>
        <taxon>Viridiplantae</taxon>
        <taxon>Streptophyta</taxon>
        <taxon>Embryophyta</taxon>
        <taxon>Tracheophyta</taxon>
        <taxon>Spermatophyta</taxon>
        <taxon>Magnoliopsida</taxon>
        <taxon>eudicotyledons</taxon>
        <taxon>Gunneridae</taxon>
        <taxon>Pentapetalae</taxon>
        <taxon>asterids</taxon>
        <taxon>lamiids</taxon>
        <taxon>Solanales</taxon>
        <taxon>Solanaceae</taxon>
        <taxon>Solanoideae</taxon>
        <taxon>Hyoscyameae</taxon>
        <taxon>Anisodus</taxon>
    </lineage>
</organism>
<dbReference type="GO" id="GO:0051211">
    <property type="term" value="P:anisotropic cell growth"/>
    <property type="evidence" value="ECO:0007669"/>
    <property type="project" value="InterPro"/>
</dbReference>
<evidence type="ECO:0000256" key="1">
    <source>
        <dbReference type="ARBA" id="ARBA00022737"/>
    </source>
</evidence>
<evidence type="ECO:0008006" key="5">
    <source>
        <dbReference type="Google" id="ProtNLM"/>
    </source>
</evidence>
<dbReference type="InterPro" id="IPR044297">
    <property type="entry name" value="CSI1/2/3"/>
</dbReference>
<keyword evidence="4" id="KW-1185">Reference proteome</keyword>
<dbReference type="AlphaFoldDB" id="A0AAE1SAM7"/>
<dbReference type="Proteomes" id="UP001291623">
    <property type="component" value="Unassembled WGS sequence"/>
</dbReference>
<dbReference type="Gene3D" id="1.25.10.10">
    <property type="entry name" value="Leucine-rich Repeat Variant"/>
    <property type="match status" value="3"/>
</dbReference>
<protein>
    <recommendedName>
        <fullName evidence="5">C2 domain-containing protein</fullName>
    </recommendedName>
</protein>
<dbReference type="GO" id="GO:0008017">
    <property type="term" value="F:microtubule binding"/>
    <property type="evidence" value="ECO:0007669"/>
    <property type="project" value="InterPro"/>
</dbReference>
<proteinExistence type="predicted"/>
<feature type="repeat" description="ARM" evidence="2">
    <location>
        <begin position="228"/>
        <end position="272"/>
    </location>
</feature>
<dbReference type="SMART" id="SM00185">
    <property type="entry name" value="ARM"/>
    <property type="match status" value="13"/>
</dbReference>
<keyword evidence="1" id="KW-0677">Repeat</keyword>
<dbReference type="InterPro" id="IPR016024">
    <property type="entry name" value="ARM-type_fold"/>
</dbReference>
<evidence type="ECO:0000313" key="4">
    <source>
        <dbReference type="Proteomes" id="UP001291623"/>
    </source>
</evidence>
<accession>A0AAE1SAM7</accession>
<dbReference type="PANTHER" id="PTHR46369">
    <property type="entry name" value="PROTEIN CELLULOSE SYNTHASE INTERACTIVE 1"/>
    <property type="match status" value="1"/>
</dbReference>
<dbReference type="InterPro" id="IPR000225">
    <property type="entry name" value="Armadillo"/>
</dbReference>
<gene>
    <name evidence="3" type="ORF">RND71_013763</name>
</gene>
<dbReference type="SUPFAM" id="SSF48371">
    <property type="entry name" value="ARM repeat"/>
    <property type="match status" value="2"/>
</dbReference>
<name>A0AAE1SAM7_9SOLA</name>
<dbReference type="GO" id="GO:0010330">
    <property type="term" value="C:cellulose synthase complex"/>
    <property type="evidence" value="ECO:0007669"/>
    <property type="project" value="InterPro"/>
</dbReference>
<reference evidence="3" key="1">
    <citation type="submission" date="2023-12" db="EMBL/GenBank/DDBJ databases">
        <title>Genome assembly of Anisodus tanguticus.</title>
        <authorList>
            <person name="Wang Y.-J."/>
        </authorList>
    </citation>
    <scope>NUCLEOTIDE SEQUENCE</scope>
    <source>
        <strain evidence="3">KB-2021</strain>
        <tissue evidence="3">Leaf</tissue>
    </source>
</reference>
<evidence type="ECO:0000313" key="3">
    <source>
        <dbReference type="EMBL" id="KAK4365883.1"/>
    </source>
</evidence>
<dbReference type="PROSITE" id="PS50176">
    <property type="entry name" value="ARM_REPEAT"/>
    <property type="match status" value="1"/>
</dbReference>
<dbReference type="InterPro" id="IPR011989">
    <property type="entry name" value="ARM-like"/>
</dbReference>
<evidence type="ECO:0000256" key="2">
    <source>
        <dbReference type="PROSITE-ProRule" id="PRU00259"/>
    </source>
</evidence>
<sequence length="1187" mass="127727">MDDPEKTLSRVAQLIDQLHLNQSSAHENELTTARLLGISKARKGARHLIGSHGQAMPLFISILRNGTILAKLNVASTLTVLCRDEDMRLKVLLGGCLPLLLSLLKSDSADARKAAAEAIFAVSSSGVSDDHFGMKIFITEGVVPNLWEQLNPKQKPDKEVEGFVVGALRNLCGDKDGHWRTTLEGGGVDIIVRLLSSSSASTQSNAASLLARMMLAFSDSIPKVIDSGGITALFSLLAQQDDVSVRASAAEALEVLTSKSANAKKAVVDSQGVSALIGAVVSPSKERKQGEGGEKRQQLVFAPSNERKQGADIIGALAYALMVFEHNVEEPFDATKIENIIAMLLKPRNKLVQERLIEAMASLYGNAYLSKRVQQSESKKALTGLTTMATGKEFSCWVYPVNIIKSMMLKMLAILTDQIDESKWAITAAVGIPPLVQLLEMESQKAREDAARIIHSLCCHSEGICACVESAGAIQALLWLLKNGESKGQEASARALTKIIIADLVNKGAAANQGLMSLVHVLNSSNEQTQVCAASVLADVFSTRHDICDSLATDEVVNPCMKLLGSSSPAVATHAVLLAMLFQNPNNISSPTTMRIIPSLALLLKSDEMIVRLFAAHAIASLVCHRKMGINLTVVNSGAMTGLISLIGHIEIDMPNLVALSEEFSLVRYPDQVCLEVLFEIEEVRTGSAARRTIPLLVDLLKPLPDRAGAPPLAVRLLTQFADGNDENKSIMAEAGALDALAKYLSLSPQDLTEATISELLRIIFNNSNLIQHEAAVSCSIQLISVLRLGSKSARLSAARALNELFDNEKIKNSEAAVKALTLGNDSKAAVLADLDGNPLESLYKILSSSSPMELKSDVAELCFVLFVESSVCAFERLLDDEHPVELASANELVGILVHLVSRSNHRLIEASIFALIKLGKVRTPRKLDMVKAGILENCLELLPTASSSLCCTIAELFRVLTNSSAISRSPSAAKLVIEPLIFFLESPAQAIQQLGTELLSHLLAQEHFKQDITSKNAVVQLAGIGNLNLQQTAITALENISLRWPKEVADAGGIFELSNVIVQDDPLPPDTLWESAAMILCKLYNLTLIITSSELMAEASSVDALLDLLRSHQFEEASAGQIEALFNNVRIRELKVSKYAIAPLAQYLLDPQTILQSARLLAALALGDLSQHEGLARASDSVSACH</sequence>
<dbReference type="PANTHER" id="PTHR46369:SF5">
    <property type="entry name" value="C2 DOMAIN-CONTAINING PROTEIN"/>
    <property type="match status" value="1"/>
</dbReference>